<reference evidence="2 3" key="1">
    <citation type="submission" date="2022-05" db="EMBL/GenBank/DDBJ databases">
        <title>Genome Sequencing of Bee-Associated Microbes.</title>
        <authorList>
            <person name="Dunlap C."/>
        </authorList>
    </citation>
    <scope>NUCLEOTIDE SEQUENCE [LARGE SCALE GENOMIC DNA]</scope>
    <source>
        <strain evidence="2 3">NRRL B-14421</strain>
    </source>
</reference>
<feature type="transmembrane region" description="Helical" evidence="1">
    <location>
        <begin position="27"/>
        <end position="44"/>
    </location>
</feature>
<organism evidence="2 3">
    <name type="scientific">Paenibacillus alginolyticus</name>
    <dbReference type="NCBI Taxonomy" id="59839"/>
    <lineage>
        <taxon>Bacteria</taxon>
        <taxon>Bacillati</taxon>
        <taxon>Bacillota</taxon>
        <taxon>Bacilli</taxon>
        <taxon>Bacillales</taxon>
        <taxon>Paenibacillaceae</taxon>
        <taxon>Paenibacillus</taxon>
    </lineage>
</organism>
<evidence type="ECO:0000256" key="1">
    <source>
        <dbReference type="SAM" id="Phobius"/>
    </source>
</evidence>
<dbReference type="EMBL" id="JAMDMX010000145">
    <property type="protein sequence ID" value="MCY9697471.1"/>
    <property type="molecule type" value="Genomic_DNA"/>
</dbReference>
<accession>A0ABT4GMM4</accession>
<evidence type="ECO:0000313" key="2">
    <source>
        <dbReference type="EMBL" id="MCY9697471.1"/>
    </source>
</evidence>
<proteinExistence type="predicted"/>
<keyword evidence="1" id="KW-1133">Transmembrane helix</keyword>
<sequence length="115" mass="13137">MIVAGIFVIAIVPFIAAGSPVLAVWKYTGGWTFSALSMICFFYLEHFPLYWWKAYGEPLIPTLIMIVIIEAGRFTGAWYIVFIYVGLLCLMISTFSIEIKPMAVRGFRIRYGRRP</sequence>
<dbReference type="Proteomes" id="UP001527099">
    <property type="component" value="Unassembled WGS sequence"/>
</dbReference>
<dbReference type="RefSeq" id="WP_029196877.1">
    <property type="nucleotide sequence ID" value="NZ_JAMDMW010000098.1"/>
</dbReference>
<keyword evidence="1" id="KW-0472">Membrane</keyword>
<name>A0ABT4GMM4_9BACL</name>
<keyword evidence="3" id="KW-1185">Reference proteome</keyword>
<feature type="transmembrane region" description="Helical" evidence="1">
    <location>
        <begin position="77"/>
        <end position="99"/>
    </location>
</feature>
<keyword evidence="1" id="KW-0812">Transmembrane</keyword>
<gene>
    <name evidence="2" type="ORF">M5X19_32125</name>
</gene>
<comment type="caution">
    <text evidence="2">The sequence shown here is derived from an EMBL/GenBank/DDBJ whole genome shotgun (WGS) entry which is preliminary data.</text>
</comment>
<evidence type="ECO:0000313" key="3">
    <source>
        <dbReference type="Proteomes" id="UP001527099"/>
    </source>
</evidence>
<protein>
    <submittedName>
        <fullName evidence="2">Uncharacterized protein</fullName>
    </submittedName>
</protein>